<sequence length="59" mass="6703">MNMAQVKDVAKDRGVKPGRMKKEDLIRAIQLQEGNPQCFNTNFSAECGQEDCLWRGDCK</sequence>
<dbReference type="EMBL" id="FQZT01000009">
    <property type="protein sequence ID" value="SHJ49812.1"/>
    <property type="molecule type" value="Genomic_DNA"/>
</dbReference>
<name>A0A1M6JT54_MALRU</name>
<evidence type="ECO:0000313" key="2">
    <source>
        <dbReference type="Proteomes" id="UP000184171"/>
    </source>
</evidence>
<reference evidence="1 2" key="1">
    <citation type="submission" date="2016-11" db="EMBL/GenBank/DDBJ databases">
        <authorList>
            <person name="Jaros S."/>
            <person name="Januszkiewicz K."/>
            <person name="Wedrychowicz H."/>
        </authorList>
    </citation>
    <scope>NUCLEOTIDE SEQUENCE [LARGE SCALE GENOMIC DNA]</scope>
    <source>
        <strain evidence="1 2">DSM 5091</strain>
    </source>
</reference>
<organism evidence="1 2">
    <name type="scientific">Malonomonas rubra DSM 5091</name>
    <dbReference type="NCBI Taxonomy" id="1122189"/>
    <lineage>
        <taxon>Bacteria</taxon>
        <taxon>Pseudomonadati</taxon>
        <taxon>Thermodesulfobacteriota</taxon>
        <taxon>Desulfuromonadia</taxon>
        <taxon>Desulfuromonadales</taxon>
        <taxon>Geopsychrobacteraceae</taxon>
        <taxon>Malonomonas</taxon>
    </lineage>
</organism>
<dbReference type="OrthoDB" id="1687780at2"/>
<proteinExistence type="predicted"/>
<dbReference type="AlphaFoldDB" id="A0A1M6JT54"/>
<dbReference type="Proteomes" id="UP000184171">
    <property type="component" value="Unassembled WGS sequence"/>
</dbReference>
<protein>
    <recommendedName>
        <fullName evidence="3">SAP domain-containing protein</fullName>
    </recommendedName>
</protein>
<gene>
    <name evidence="1" type="ORF">SAMN02745165_02505</name>
</gene>
<keyword evidence="2" id="KW-1185">Reference proteome</keyword>
<accession>A0A1M6JT54</accession>
<evidence type="ECO:0000313" key="1">
    <source>
        <dbReference type="EMBL" id="SHJ49812.1"/>
    </source>
</evidence>
<evidence type="ECO:0008006" key="3">
    <source>
        <dbReference type="Google" id="ProtNLM"/>
    </source>
</evidence>